<evidence type="ECO:0000256" key="8">
    <source>
        <dbReference type="ARBA" id="ARBA00014401"/>
    </source>
</evidence>
<dbReference type="Proteomes" id="UP001597337">
    <property type="component" value="Unassembled WGS sequence"/>
</dbReference>
<dbReference type="NCBIfam" id="NF008865">
    <property type="entry name" value="PRK11898.1"/>
    <property type="match status" value="1"/>
</dbReference>
<protein>
    <recommendedName>
        <fullName evidence="8">Bifunctional chorismate mutase/prephenate dehydratase</fullName>
        <ecNumber evidence="7">4.2.1.51</ecNumber>
        <ecNumber evidence="6">5.4.99.5</ecNumber>
    </recommendedName>
    <alternativeName>
        <fullName evidence="17">Chorismate mutase-prephenate dehydratase</fullName>
    </alternativeName>
    <alternativeName>
        <fullName evidence="16">p-protein</fullName>
    </alternativeName>
</protein>
<comment type="subcellular location">
    <subcellularLocation>
        <location evidence="3">Cytoplasm</location>
    </subcellularLocation>
</comment>
<evidence type="ECO:0000256" key="10">
    <source>
        <dbReference type="ARBA" id="ARBA00022605"/>
    </source>
</evidence>
<dbReference type="InterPro" id="IPR018528">
    <property type="entry name" value="Preph_deHydtase_CS"/>
</dbReference>
<keyword evidence="14 22" id="KW-0456">Lyase</keyword>
<sequence>MTTDITGDELDAVRRRIDAIDQEILALISERARCAQKVAHIKTESDGRAVQFYRPEREVSVLRRIKDANPGPLEGEEVARLFREIMSACLALERPLNAAFLGPEGTFTQAAAIKHFGHSVVTKAMATIDEIFREVEAGACDFGVVPVENSTEGVVSHTLDLFMSSPLRITGEVSLRIHHHLMSKETELSAIRTIYSHQQSLAQCRGWLDRYLPHAERIPVGSNADAARIVAGEPGAAAVAGFQASEIYGLQVLAERIEDDPGNTTRFLVIGKQDSPPSGQDKTSLLLSCRNKSGGLHALLLPLAAHGISMTRIESRPSRRGIWDYVFFIDIMGHRQDLPLAAALEHLEKDALLFKVLGSYPVAVL</sequence>
<accession>A0ABW4Y7I3</accession>
<reference evidence="23" key="1">
    <citation type="journal article" date="2019" name="Int. J. Syst. Evol. Microbiol.">
        <title>The Global Catalogue of Microorganisms (GCM) 10K type strain sequencing project: providing services to taxonomists for standard genome sequencing and annotation.</title>
        <authorList>
            <consortium name="The Broad Institute Genomics Platform"/>
            <consortium name="The Broad Institute Genome Sequencing Center for Infectious Disease"/>
            <person name="Wu L."/>
            <person name="Ma J."/>
        </authorList>
    </citation>
    <scope>NUCLEOTIDE SEQUENCE [LARGE SCALE GENOMIC DNA]</scope>
    <source>
        <strain evidence="23">KACC 12597</strain>
    </source>
</reference>
<feature type="domain" description="ACT" evidence="21">
    <location>
        <begin position="284"/>
        <end position="361"/>
    </location>
</feature>
<dbReference type="PROSITE" id="PS51168">
    <property type="entry name" value="CHORISMATE_MUT_2"/>
    <property type="match status" value="1"/>
</dbReference>
<dbReference type="NCBIfam" id="TIGR01807">
    <property type="entry name" value="CM_P2"/>
    <property type="match status" value="1"/>
</dbReference>
<feature type="domain" description="Prephenate dehydratase" evidence="20">
    <location>
        <begin position="97"/>
        <end position="272"/>
    </location>
</feature>
<keyword evidence="9" id="KW-0963">Cytoplasm</keyword>
<keyword evidence="15" id="KW-0511">Multifunctional enzyme</keyword>
<dbReference type="Pfam" id="PF01817">
    <property type="entry name" value="CM_2"/>
    <property type="match status" value="1"/>
</dbReference>
<dbReference type="Pfam" id="PF01842">
    <property type="entry name" value="ACT"/>
    <property type="match status" value="1"/>
</dbReference>
<dbReference type="PANTHER" id="PTHR21022">
    <property type="entry name" value="PREPHENATE DEHYDRATASE P PROTEIN"/>
    <property type="match status" value="1"/>
</dbReference>
<evidence type="ECO:0000256" key="6">
    <source>
        <dbReference type="ARBA" id="ARBA00012404"/>
    </source>
</evidence>
<dbReference type="EC" id="5.4.99.5" evidence="6"/>
<evidence type="ECO:0000256" key="5">
    <source>
        <dbReference type="ARBA" id="ARBA00004817"/>
    </source>
</evidence>
<evidence type="ECO:0000256" key="4">
    <source>
        <dbReference type="ARBA" id="ARBA00004741"/>
    </source>
</evidence>
<dbReference type="Gene3D" id="1.20.59.10">
    <property type="entry name" value="Chorismate mutase"/>
    <property type="match status" value="1"/>
</dbReference>
<dbReference type="SUPFAM" id="SSF55021">
    <property type="entry name" value="ACT-like"/>
    <property type="match status" value="1"/>
</dbReference>
<organism evidence="22 23">
    <name type="scientific">Thiorhodococcus fuscus</name>
    <dbReference type="NCBI Taxonomy" id="527200"/>
    <lineage>
        <taxon>Bacteria</taxon>
        <taxon>Pseudomonadati</taxon>
        <taxon>Pseudomonadota</taxon>
        <taxon>Gammaproteobacteria</taxon>
        <taxon>Chromatiales</taxon>
        <taxon>Chromatiaceae</taxon>
        <taxon>Thiorhodococcus</taxon>
    </lineage>
</organism>
<evidence type="ECO:0000256" key="2">
    <source>
        <dbReference type="ARBA" id="ARBA00002364"/>
    </source>
</evidence>
<dbReference type="SUPFAM" id="SSF48600">
    <property type="entry name" value="Chorismate mutase II"/>
    <property type="match status" value="1"/>
</dbReference>
<proteinExistence type="predicted"/>
<keyword evidence="23" id="KW-1185">Reference proteome</keyword>
<dbReference type="SUPFAM" id="SSF53850">
    <property type="entry name" value="Periplasmic binding protein-like II"/>
    <property type="match status" value="1"/>
</dbReference>
<dbReference type="PROSITE" id="PS00857">
    <property type="entry name" value="PREPHENATE_DEHYDR_1"/>
    <property type="match status" value="1"/>
</dbReference>
<evidence type="ECO:0000259" key="19">
    <source>
        <dbReference type="PROSITE" id="PS51168"/>
    </source>
</evidence>
<evidence type="ECO:0000313" key="22">
    <source>
        <dbReference type="EMBL" id="MFD2112131.1"/>
    </source>
</evidence>
<dbReference type="GO" id="GO:0004664">
    <property type="term" value="F:prephenate dehydratase activity"/>
    <property type="evidence" value="ECO:0007669"/>
    <property type="project" value="UniProtKB-EC"/>
</dbReference>
<dbReference type="PROSITE" id="PS51171">
    <property type="entry name" value="PREPHENATE_DEHYDR_3"/>
    <property type="match status" value="1"/>
</dbReference>
<evidence type="ECO:0000259" key="21">
    <source>
        <dbReference type="PROSITE" id="PS51671"/>
    </source>
</evidence>
<dbReference type="PIRSF" id="PIRSF001500">
    <property type="entry name" value="Chor_mut_pdt_Ppr"/>
    <property type="match status" value="1"/>
</dbReference>
<keyword evidence="11" id="KW-0057">Aromatic amino acid biosynthesis</keyword>
<keyword evidence="13" id="KW-0413">Isomerase</keyword>
<dbReference type="PANTHER" id="PTHR21022:SF19">
    <property type="entry name" value="PREPHENATE DEHYDRATASE-RELATED"/>
    <property type="match status" value="1"/>
</dbReference>
<dbReference type="CDD" id="cd04905">
    <property type="entry name" value="ACT_CM-PDT"/>
    <property type="match status" value="1"/>
</dbReference>
<dbReference type="InterPro" id="IPR008242">
    <property type="entry name" value="Chor_mutase/pphenate_deHydtase"/>
</dbReference>
<dbReference type="PROSITE" id="PS51671">
    <property type="entry name" value="ACT"/>
    <property type="match status" value="1"/>
</dbReference>
<evidence type="ECO:0000256" key="15">
    <source>
        <dbReference type="ARBA" id="ARBA00023268"/>
    </source>
</evidence>
<evidence type="ECO:0000256" key="17">
    <source>
        <dbReference type="ARBA" id="ARBA00031520"/>
    </source>
</evidence>
<gene>
    <name evidence="22" type="primary">pheA</name>
    <name evidence="22" type="ORF">ACFSJC_09800</name>
</gene>
<dbReference type="InterPro" id="IPR036263">
    <property type="entry name" value="Chorismate_II_sf"/>
</dbReference>
<comment type="pathway">
    <text evidence="5">Metabolic intermediate biosynthesis; prephenate biosynthesis; prephenate from chorismate: step 1/1.</text>
</comment>
<dbReference type="InterPro" id="IPR045865">
    <property type="entry name" value="ACT-like_dom_sf"/>
</dbReference>
<dbReference type="EMBL" id="JBHUHX010000020">
    <property type="protein sequence ID" value="MFD2112131.1"/>
    <property type="molecule type" value="Genomic_DNA"/>
</dbReference>
<dbReference type="InterPro" id="IPR001086">
    <property type="entry name" value="Preph_deHydtase"/>
</dbReference>
<dbReference type="Gene3D" id="3.40.190.10">
    <property type="entry name" value="Periplasmic binding protein-like II"/>
    <property type="match status" value="2"/>
</dbReference>
<evidence type="ECO:0000256" key="18">
    <source>
        <dbReference type="ARBA" id="ARBA00047848"/>
    </source>
</evidence>
<comment type="pathway">
    <text evidence="4">Amino-acid biosynthesis; L-phenylalanine biosynthesis; phenylpyruvate from prephenate: step 1/1.</text>
</comment>
<keyword evidence="10" id="KW-0028">Amino-acid biosynthesis</keyword>
<evidence type="ECO:0000256" key="11">
    <source>
        <dbReference type="ARBA" id="ARBA00023141"/>
    </source>
</evidence>
<comment type="catalytic activity">
    <reaction evidence="1">
        <text>chorismate = prephenate</text>
        <dbReference type="Rhea" id="RHEA:13897"/>
        <dbReference type="ChEBI" id="CHEBI:29748"/>
        <dbReference type="ChEBI" id="CHEBI:29934"/>
        <dbReference type="EC" id="5.4.99.5"/>
    </reaction>
</comment>
<dbReference type="PROSITE" id="PS00858">
    <property type="entry name" value="PREPHENATE_DEHYDR_2"/>
    <property type="match status" value="1"/>
</dbReference>
<dbReference type="InterPro" id="IPR002701">
    <property type="entry name" value="CM_II_prokaryot"/>
</dbReference>
<dbReference type="Gene3D" id="3.30.70.260">
    <property type="match status" value="1"/>
</dbReference>
<dbReference type="InterPro" id="IPR002912">
    <property type="entry name" value="ACT_dom"/>
</dbReference>
<dbReference type="InterPro" id="IPR010957">
    <property type="entry name" value="G/b/e-P-prot_chorismate_mutase"/>
</dbReference>
<evidence type="ECO:0000256" key="12">
    <source>
        <dbReference type="ARBA" id="ARBA00023222"/>
    </source>
</evidence>
<dbReference type="CDD" id="cd13630">
    <property type="entry name" value="PBP2_PDT_1"/>
    <property type="match status" value="1"/>
</dbReference>
<comment type="function">
    <text evidence="2">Catalyzes the Claisen rearrangement of chorismate to prephenate and the decarboxylation/dehydration of prephenate to phenylpyruvate.</text>
</comment>
<evidence type="ECO:0000256" key="3">
    <source>
        <dbReference type="ARBA" id="ARBA00004496"/>
    </source>
</evidence>
<name>A0ABW4Y7I3_9GAMM</name>
<feature type="domain" description="Chorismate mutase" evidence="19">
    <location>
        <begin position="4"/>
        <end position="97"/>
    </location>
</feature>
<dbReference type="RefSeq" id="WP_386026163.1">
    <property type="nucleotide sequence ID" value="NZ_JBHUHX010000020.1"/>
</dbReference>
<dbReference type="EC" id="4.2.1.51" evidence="7"/>
<evidence type="ECO:0000256" key="14">
    <source>
        <dbReference type="ARBA" id="ARBA00023239"/>
    </source>
</evidence>
<evidence type="ECO:0000256" key="9">
    <source>
        <dbReference type="ARBA" id="ARBA00022490"/>
    </source>
</evidence>
<comment type="catalytic activity">
    <reaction evidence="18">
        <text>prephenate + H(+) = 3-phenylpyruvate + CO2 + H2O</text>
        <dbReference type="Rhea" id="RHEA:21648"/>
        <dbReference type="ChEBI" id="CHEBI:15377"/>
        <dbReference type="ChEBI" id="CHEBI:15378"/>
        <dbReference type="ChEBI" id="CHEBI:16526"/>
        <dbReference type="ChEBI" id="CHEBI:18005"/>
        <dbReference type="ChEBI" id="CHEBI:29934"/>
        <dbReference type="EC" id="4.2.1.51"/>
    </reaction>
</comment>
<dbReference type="SMART" id="SM00830">
    <property type="entry name" value="CM_2"/>
    <property type="match status" value="1"/>
</dbReference>
<dbReference type="Pfam" id="PF00800">
    <property type="entry name" value="PDT"/>
    <property type="match status" value="1"/>
</dbReference>
<dbReference type="InterPro" id="IPR036979">
    <property type="entry name" value="CM_dom_sf"/>
</dbReference>
<evidence type="ECO:0000256" key="13">
    <source>
        <dbReference type="ARBA" id="ARBA00023235"/>
    </source>
</evidence>
<keyword evidence="12" id="KW-0584">Phenylalanine biosynthesis</keyword>
<evidence type="ECO:0000256" key="16">
    <source>
        <dbReference type="ARBA" id="ARBA00031175"/>
    </source>
</evidence>
<evidence type="ECO:0000259" key="20">
    <source>
        <dbReference type="PROSITE" id="PS51171"/>
    </source>
</evidence>
<comment type="caution">
    <text evidence="22">The sequence shown here is derived from an EMBL/GenBank/DDBJ whole genome shotgun (WGS) entry which is preliminary data.</text>
</comment>
<evidence type="ECO:0000313" key="23">
    <source>
        <dbReference type="Proteomes" id="UP001597337"/>
    </source>
</evidence>
<evidence type="ECO:0000256" key="1">
    <source>
        <dbReference type="ARBA" id="ARBA00000824"/>
    </source>
</evidence>
<evidence type="ECO:0000256" key="7">
    <source>
        <dbReference type="ARBA" id="ARBA00013147"/>
    </source>
</evidence>